<gene>
    <name evidence="1" type="ORF">AVEN_92384_1</name>
</gene>
<dbReference type="EMBL" id="BGPR01000018">
    <property type="protein sequence ID" value="GBL79133.1"/>
    <property type="molecule type" value="Genomic_DNA"/>
</dbReference>
<name>A0A4Y2AH45_ARAVE</name>
<evidence type="ECO:0000313" key="2">
    <source>
        <dbReference type="Proteomes" id="UP000499080"/>
    </source>
</evidence>
<dbReference type="Proteomes" id="UP000499080">
    <property type="component" value="Unassembled WGS sequence"/>
</dbReference>
<keyword evidence="2" id="KW-1185">Reference proteome</keyword>
<evidence type="ECO:0000313" key="1">
    <source>
        <dbReference type="EMBL" id="GBL79133.1"/>
    </source>
</evidence>
<dbReference type="OrthoDB" id="6437038at2759"/>
<dbReference type="InterPro" id="IPR036691">
    <property type="entry name" value="Endo/exonu/phosph_ase_sf"/>
</dbReference>
<dbReference type="AlphaFoldDB" id="A0A4Y2AH45"/>
<organism evidence="1 2">
    <name type="scientific">Araneus ventricosus</name>
    <name type="common">Orbweaver spider</name>
    <name type="synonym">Epeira ventricosa</name>
    <dbReference type="NCBI Taxonomy" id="182803"/>
    <lineage>
        <taxon>Eukaryota</taxon>
        <taxon>Metazoa</taxon>
        <taxon>Ecdysozoa</taxon>
        <taxon>Arthropoda</taxon>
        <taxon>Chelicerata</taxon>
        <taxon>Arachnida</taxon>
        <taxon>Araneae</taxon>
        <taxon>Araneomorphae</taxon>
        <taxon>Entelegynae</taxon>
        <taxon>Araneoidea</taxon>
        <taxon>Araneidae</taxon>
        <taxon>Araneus</taxon>
    </lineage>
</organism>
<reference evidence="1 2" key="1">
    <citation type="journal article" date="2019" name="Sci. Rep.">
        <title>Orb-weaving spider Araneus ventricosus genome elucidates the spidroin gene catalogue.</title>
        <authorList>
            <person name="Kono N."/>
            <person name="Nakamura H."/>
            <person name="Ohtoshi R."/>
            <person name="Moran D.A.P."/>
            <person name="Shinohara A."/>
            <person name="Yoshida Y."/>
            <person name="Fujiwara M."/>
            <person name="Mori M."/>
            <person name="Tomita M."/>
            <person name="Arakawa K."/>
        </authorList>
    </citation>
    <scope>NUCLEOTIDE SEQUENCE [LARGE SCALE GENOMIC DNA]</scope>
</reference>
<accession>A0A4Y2AH45</accession>
<comment type="caution">
    <text evidence="1">The sequence shown here is derived from an EMBL/GenBank/DDBJ whole genome shotgun (WGS) entry which is preliminary data.</text>
</comment>
<proteinExistence type="predicted"/>
<sequence>MAFRNNSFLSCGHLNLNHCRRANVQLAQDFIRFNYDIVSVNDPYFWESKVTEFPTGIRKYFYDYKPLAGFLISVVLYLWVR</sequence>
<dbReference type="SUPFAM" id="SSF56219">
    <property type="entry name" value="DNase I-like"/>
    <property type="match status" value="1"/>
</dbReference>
<protein>
    <submittedName>
        <fullName evidence="1">Uncharacterized protein</fullName>
    </submittedName>
</protein>